<dbReference type="PANTHER" id="PTHR10127:SF850">
    <property type="entry name" value="METALLOENDOPEPTIDASE"/>
    <property type="match status" value="1"/>
</dbReference>
<dbReference type="Proteomes" id="UP000276282">
    <property type="component" value="Unassembled WGS sequence"/>
</dbReference>
<dbReference type="RefSeq" id="WP_121346237.1">
    <property type="nucleotide sequence ID" value="NZ_RBLG01000003.1"/>
</dbReference>
<protein>
    <submittedName>
        <fullName evidence="3">Astacin (Peptidase family M12A)</fullName>
    </submittedName>
</protein>
<proteinExistence type="predicted"/>
<keyword evidence="1" id="KW-0862">Zinc</keyword>
<evidence type="ECO:0000259" key="2">
    <source>
        <dbReference type="PROSITE" id="PS51864"/>
    </source>
</evidence>
<feature type="binding site" evidence="1">
    <location>
        <position position="190"/>
    </location>
    <ligand>
        <name>Zn(2+)</name>
        <dbReference type="ChEBI" id="CHEBI:29105"/>
        <note>catalytic</note>
    </ligand>
</feature>
<dbReference type="Pfam" id="PF01400">
    <property type="entry name" value="Astacin"/>
    <property type="match status" value="1"/>
</dbReference>
<keyword evidence="1" id="KW-0378">Hydrolase</keyword>
<dbReference type="SUPFAM" id="SSF55486">
    <property type="entry name" value="Metalloproteases ('zincins'), catalytic domain"/>
    <property type="match status" value="1"/>
</dbReference>
<dbReference type="Gene3D" id="3.40.390.10">
    <property type="entry name" value="Collagenase (Catalytic Domain)"/>
    <property type="match status" value="1"/>
</dbReference>
<feature type="active site" evidence="1">
    <location>
        <position position="191"/>
    </location>
</feature>
<keyword evidence="1" id="KW-0482">Metalloprotease</keyword>
<evidence type="ECO:0000313" key="4">
    <source>
        <dbReference type="Proteomes" id="UP000276282"/>
    </source>
</evidence>
<dbReference type="PANTHER" id="PTHR10127">
    <property type="entry name" value="DISCOIDIN, CUB, EGF, LAMININ , AND ZINC METALLOPROTEASE DOMAIN CONTAINING"/>
    <property type="match status" value="1"/>
</dbReference>
<dbReference type="AlphaFoldDB" id="A0A495PME1"/>
<sequence length="347" mass="39121">MRKSNLLYLLPALAILSCSKDEITPEKEQQLVEKTELAANVEVAYPNDFGLLSDVYFAGKKITVEEIDGEYIYEGDIVFSNDMLTSKDVKLVFEKGEEIPAQKSVGRTSARWPNNTVYYSIDSSLPDKNRATDAIKHWEANTSLKFVQRTSQSNYIYFTPGSGCSSYVGMTGGRQNITLATGCSTGNTIHEIGHAVGLWHEQSRVDREKHIRINYSNIQSGREHNFKTYEESGSDGDEFTSNLDFGSIMLYSSYSFSSNGQPTIVKLDGSTFSVQRNALSSGDKTGINNMYPSGGTTEPVNPTYTNGEYYTISGVRVLRHKDLWYYYSRSYGWKVVELINDRWYYAR</sequence>
<feature type="binding site" evidence="1">
    <location>
        <position position="200"/>
    </location>
    <ligand>
        <name>Zn(2+)</name>
        <dbReference type="ChEBI" id="CHEBI:29105"/>
        <note>catalytic</note>
    </ligand>
</feature>
<dbReference type="PRINTS" id="PR00480">
    <property type="entry name" value="ASTACIN"/>
</dbReference>
<keyword evidence="1" id="KW-0645">Protease</keyword>
<feature type="domain" description="Peptidase M12A" evidence="2">
    <location>
        <begin position="103"/>
        <end position="293"/>
    </location>
</feature>
<dbReference type="PROSITE" id="PS51257">
    <property type="entry name" value="PROKAR_LIPOPROTEIN"/>
    <property type="match status" value="1"/>
</dbReference>
<feature type="binding site" evidence="1">
    <location>
        <position position="194"/>
    </location>
    <ligand>
        <name>Zn(2+)</name>
        <dbReference type="ChEBI" id="CHEBI:29105"/>
        <note>catalytic</note>
    </ligand>
</feature>
<comment type="cofactor">
    <cofactor evidence="1">
        <name>Zn(2+)</name>
        <dbReference type="ChEBI" id="CHEBI:29105"/>
    </cofactor>
    <text evidence="1">Binds 1 zinc ion per subunit.</text>
</comment>
<dbReference type="GO" id="GO:0008270">
    <property type="term" value="F:zinc ion binding"/>
    <property type="evidence" value="ECO:0007669"/>
    <property type="project" value="UniProtKB-UniRule"/>
</dbReference>
<dbReference type="EMBL" id="RBLG01000003">
    <property type="protein sequence ID" value="RKS50638.1"/>
    <property type="molecule type" value="Genomic_DNA"/>
</dbReference>
<reference evidence="3 4" key="1">
    <citation type="submission" date="2018-10" db="EMBL/GenBank/DDBJ databases">
        <title>Genomic Encyclopedia of Archaeal and Bacterial Type Strains, Phase II (KMG-II): from individual species to whole genera.</title>
        <authorList>
            <person name="Goeker M."/>
        </authorList>
    </citation>
    <scope>NUCLEOTIDE SEQUENCE [LARGE SCALE GENOMIC DNA]</scope>
    <source>
        <strain evidence="3 4">DSM 19839</strain>
    </source>
</reference>
<dbReference type="PROSITE" id="PS51864">
    <property type="entry name" value="ASTACIN"/>
    <property type="match status" value="1"/>
</dbReference>
<dbReference type="InterPro" id="IPR034035">
    <property type="entry name" value="Astacin-like_dom"/>
</dbReference>
<evidence type="ECO:0000256" key="1">
    <source>
        <dbReference type="PROSITE-ProRule" id="PRU01211"/>
    </source>
</evidence>
<dbReference type="InterPro" id="IPR006026">
    <property type="entry name" value="Peptidase_Metallo"/>
</dbReference>
<dbReference type="GO" id="GO:0006508">
    <property type="term" value="P:proteolysis"/>
    <property type="evidence" value="ECO:0007669"/>
    <property type="project" value="UniProtKB-KW"/>
</dbReference>
<dbReference type="InterPro" id="IPR001506">
    <property type="entry name" value="Peptidase_M12A"/>
</dbReference>
<dbReference type="SMART" id="SM00235">
    <property type="entry name" value="ZnMc"/>
    <property type="match status" value="1"/>
</dbReference>
<gene>
    <name evidence="3" type="ORF">BC962_2410</name>
</gene>
<dbReference type="InterPro" id="IPR024079">
    <property type="entry name" value="MetalloPept_cat_dom_sf"/>
</dbReference>
<comment type="caution">
    <text evidence="3">The sequence shown here is derived from an EMBL/GenBank/DDBJ whole genome shotgun (WGS) entry which is preliminary data.</text>
</comment>
<dbReference type="CDD" id="cd04280">
    <property type="entry name" value="ZnMc_astacin_like"/>
    <property type="match status" value="1"/>
</dbReference>
<name>A0A495PME1_9FLAO</name>
<organism evidence="3 4">
    <name type="scientific">Gillisia mitskevichiae</name>
    <dbReference type="NCBI Taxonomy" id="270921"/>
    <lineage>
        <taxon>Bacteria</taxon>
        <taxon>Pseudomonadati</taxon>
        <taxon>Bacteroidota</taxon>
        <taxon>Flavobacteriia</taxon>
        <taxon>Flavobacteriales</taxon>
        <taxon>Flavobacteriaceae</taxon>
        <taxon>Gillisia</taxon>
    </lineage>
</organism>
<dbReference type="OrthoDB" id="8455098at2"/>
<evidence type="ECO:0000313" key="3">
    <source>
        <dbReference type="EMBL" id="RKS50638.1"/>
    </source>
</evidence>
<dbReference type="GO" id="GO:0004222">
    <property type="term" value="F:metalloendopeptidase activity"/>
    <property type="evidence" value="ECO:0007669"/>
    <property type="project" value="UniProtKB-UniRule"/>
</dbReference>
<keyword evidence="1" id="KW-0479">Metal-binding</keyword>
<accession>A0A495PME1</accession>
<keyword evidence="4" id="KW-1185">Reference proteome</keyword>
<comment type="caution">
    <text evidence="1">Lacks conserved residue(s) required for the propagation of feature annotation.</text>
</comment>